<dbReference type="InterPro" id="IPR053044">
    <property type="entry name" value="Metallo-hydrolase/TatD-type"/>
</dbReference>
<keyword evidence="2" id="KW-1185">Reference proteome</keyword>
<dbReference type="Gene3D" id="3.20.20.140">
    <property type="entry name" value="Metal-dependent hydrolases"/>
    <property type="match status" value="1"/>
</dbReference>
<accession>A0ABR4NZH6</accession>
<dbReference type="Proteomes" id="UP001623330">
    <property type="component" value="Unassembled WGS sequence"/>
</dbReference>
<dbReference type="Pfam" id="PF01026">
    <property type="entry name" value="TatD_DNase"/>
    <property type="match status" value="1"/>
</dbReference>
<dbReference type="SUPFAM" id="SSF51556">
    <property type="entry name" value="Metallo-dependent hydrolases"/>
    <property type="match status" value="1"/>
</dbReference>
<reference evidence="1 2" key="1">
    <citation type="submission" date="2024-05" db="EMBL/GenBank/DDBJ databases">
        <title>Long read based assembly of the Candida bracarensis genome reveals expanded adhesin content.</title>
        <authorList>
            <person name="Marcet-Houben M."/>
            <person name="Ksiezopolska E."/>
            <person name="Gabaldon T."/>
        </authorList>
    </citation>
    <scope>NUCLEOTIDE SEQUENCE [LARGE SCALE GENOMIC DNA]</scope>
    <source>
        <strain evidence="1 2">CBM6</strain>
    </source>
</reference>
<comment type="caution">
    <text evidence="1">The sequence shown here is derived from an EMBL/GenBank/DDBJ whole genome shotgun (WGS) entry which is preliminary data.</text>
</comment>
<evidence type="ECO:0000313" key="1">
    <source>
        <dbReference type="EMBL" id="KAL3234527.1"/>
    </source>
</evidence>
<dbReference type="InterPro" id="IPR032466">
    <property type="entry name" value="Metal_Hydrolase"/>
</dbReference>
<protein>
    <submittedName>
        <fullName evidence="1">Uncharacterized protein</fullName>
    </submittedName>
</protein>
<proteinExistence type="predicted"/>
<sequence>MLVDAHCHVGDVLTDDVSRCLMTTGPDDLEKALAQPHGVYGFGVHPWFSHLFYFGDPVGKYEHYRRVLEAPSGYEETEEYALLVERLPEPRSLERYVERFAENANRFGVIGEVGLDKLFRVRIPEGSGSGGYALSRCRVAMDHQVAVLRRQLDLAVEYGKSVSLHDVKTHGLILDHVSEKLGGHENVNICLHSYTGKSNLFGLWLKRFSPRRVFVSLSYYINMSEKNIEETRRILDRLPRHCILTETDYVVTDKPELNEHLLKVYSLLQSEWNCSAEESEDIVYENYKKFLHSG</sequence>
<dbReference type="InterPro" id="IPR001130">
    <property type="entry name" value="TatD-like"/>
</dbReference>
<name>A0ABR4NZH6_9SACH</name>
<dbReference type="EMBL" id="JBEVYD010000003">
    <property type="protein sequence ID" value="KAL3234527.1"/>
    <property type="molecule type" value="Genomic_DNA"/>
</dbReference>
<dbReference type="PANTHER" id="PTHR47345:SF1">
    <property type="entry name" value="CUT9-INTERACTING PROTEIN SCN1"/>
    <property type="match status" value="1"/>
</dbReference>
<gene>
    <name evidence="1" type="ORF">RNJ44_03289</name>
</gene>
<organism evidence="1 2">
    <name type="scientific">Nakaseomyces bracarensis</name>
    <dbReference type="NCBI Taxonomy" id="273131"/>
    <lineage>
        <taxon>Eukaryota</taxon>
        <taxon>Fungi</taxon>
        <taxon>Dikarya</taxon>
        <taxon>Ascomycota</taxon>
        <taxon>Saccharomycotina</taxon>
        <taxon>Saccharomycetes</taxon>
        <taxon>Saccharomycetales</taxon>
        <taxon>Saccharomycetaceae</taxon>
        <taxon>Nakaseomyces</taxon>
    </lineage>
</organism>
<evidence type="ECO:0000313" key="2">
    <source>
        <dbReference type="Proteomes" id="UP001623330"/>
    </source>
</evidence>
<dbReference type="PANTHER" id="PTHR47345">
    <property type="entry name" value="CUT9-INTERACTING PROTEIN SCN1"/>
    <property type="match status" value="1"/>
</dbReference>